<dbReference type="SUPFAM" id="SSF56349">
    <property type="entry name" value="DNA breaking-rejoining enzymes"/>
    <property type="match status" value="1"/>
</dbReference>
<dbReference type="RefSeq" id="WP_205088507.1">
    <property type="nucleotide sequence ID" value="NZ_JACJLA010000030.1"/>
</dbReference>
<feature type="domain" description="Core-binding (CB)" evidence="6">
    <location>
        <begin position="71"/>
        <end position="162"/>
    </location>
</feature>
<dbReference type="InterPro" id="IPR011010">
    <property type="entry name" value="DNA_brk_join_enz"/>
</dbReference>
<comment type="caution">
    <text evidence="7">The sequence shown here is derived from an EMBL/GenBank/DDBJ whole genome shotgun (WGS) entry which is preliminary data.</text>
</comment>
<keyword evidence="8" id="KW-1185">Reference proteome</keyword>
<dbReference type="InterPro" id="IPR044068">
    <property type="entry name" value="CB"/>
</dbReference>
<dbReference type="InterPro" id="IPR050090">
    <property type="entry name" value="Tyrosine_recombinase_XerCD"/>
</dbReference>
<dbReference type="PROSITE" id="PS51898">
    <property type="entry name" value="TYR_RECOMBINASE"/>
    <property type="match status" value="1"/>
</dbReference>
<dbReference type="Gene3D" id="1.10.443.10">
    <property type="entry name" value="Intergrase catalytic core"/>
    <property type="match status" value="1"/>
</dbReference>
<evidence type="ECO:0000313" key="7">
    <source>
        <dbReference type="EMBL" id="MBM6913661.1"/>
    </source>
</evidence>
<keyword evidence="3" id="KW-0233">DNA recombination</keyword>
<dbReference type="Proteomes" id="UP000707138">
    <property type="component" value="Unassembled WGS sequence"/>
</dbReference>
<evidence type="ECO:0000256" key="2">
    <source>
        <dbReference type="ARBA" id="ARBA00023125"/>
    </source>
</evidence>
<feature type="domain" description="Tyr recombinase" evidence="5">
    <location>
        <begin position="191"/>
        <end position="396"/>
    </location>
</feature>
<evidence type="ECO:0000256" key="1">
    <source>
        <dbReference type="ARBA" id="ARBA00022908"/>
    </source>
</evidence>
<dbReference type="PANTHER" id="PTHR30349:SF91">
    <property type="entry name" value="INTA PROTEIN"/>
    <property type="match status" value="1"/>
</dbReference>
<reference evidence="7 8" key="1">
    <citation type="journal article" date="2021" name="Sci. Rep.">
        <title>The distribution of antibiotic resistance genes in chicken gut microbiota commensals.</title>
        <authorList>
            <person name="Juricova H."/>
            <person name="Matiasovicova J."/>
            <person name="Kubasova T."/>
            <person name="Cejkova D."/>
            <person name="Rychlik I."/>
        </authorList>
    </citation>
    <scope>NUCLEOTIDE SEQUENCE [LARGE SCALE GENOMIC DNA]</scope>
    <source>
        <strain evidence="7 8">An537</strain>
    </source>
</reference>
<dbReference type="Pfam" id="PF14659">
    <property type="entry name" value="Phage_int_SAM_3"/>
    <property type="match status" value="1"/>
</dbReference>
<protein>
    <submittedName>
        <fullName evidence="7">Site-specific integrase</fullName>
    </submittedName>
</protein>
<evidence type="ECO:0000256" key="3">
    <source>
        <dbReference type="ARBA" id="ARBA00023172"/>
    </source>
</evidence>
<name>A0ABS2GHL9_9FIRM</name>
<dbReference type="EMBL" id="JACJLA010000030">
    <property type="protein sequence ID" value="MBM6913661.1"/>
    <property type="molecule type" value="Genomic_DNA"/>
</dbReference>
<dbReference type="InterPro" id="IPR013762">
    <property type="entry name" value="Integrase-like_cat_sf"/>
</dbReference>
<evidence type="ECO:0000256" key="4">
    <source>
        <dbReference type="PROSITE-ProRule" id="PRU01248"/>
    </source>
</evidence>
<gene>
    <name evidence="7" type="ORF">H6A01_10100</name>
</gene>
<dbReference type="PROSITE" id="PS51900">
    <property type="entry name" value="CB"/>
    <property type="match status" value="1"/>
</dbReference>
<dbReference type="InterPro" id="IPR004107">
    <property type="entry name" value="Integrase_SAM-like_N"/>
</dbReference>
<dbReference type="Pfam" id="PF00589">
    <property type="entry name" value="Phage_integrase"/>
    <property type="match status" value="1"/>
</dbReference>
<proteinExistence type="predicted"/>
<evidence type="ECO:0000259" key="5">
    <source>
        <dbReference type="PROSITE" id="PS51898"/>
    </source>
</evidence>
<evidence type="ECO:0000259" key="6">
    <source>
        <dbReference type="PROSITE" id="PS51900"/>
    </source>
</evidence>
<sequence>MPKTQKLRRSNGEGTFYQKQGKWRGQFSITKNSKLIRRTFSGETKLEVYKLGQQWIEAAQQNTALFSYKLTKLNEFCHYWLLEVKKVSIKPKTFQKYDSTLRLYILPYLGQKKLSTITPQDVQAVLNEWSTGNLKGKKGHPISSSTIRCARRYLSELFDYAVNIGLLLKNPIKLTKAPRLVTTEIHPLTLPEIHNLTNAMKLQLQANIDSPYRMNYYASYIATKIALGTGMRLGEVFGLCWDCVDLNHNIISVRRTIQTGSKEQSFQDTKTKTSRRSIPITKDLCQELITYKEFQSNYAKTLGDKWTDTHGVIISGTFGKILSTSNFKSRYFIPILKQLNLEHITFHDLRHTHATLLLAQKINPKIVQERLGHSTITLTLDTYSHLIPDIQKEAVNALDNLGI</sequence>
<accession>A0ABS2GHL9</accession>
<dbReference type="InterPro" id="IPR010998">
    <property type="entry name" value="Integrase_recombinase_N"/>
</dbReference>
<dbReference type="Gene3D" id="1.10.150.130">
    <property type="match status" value="1"/>
</dbReference>
<evidence type="ECO:0000313" key="8">
    <source>
        <dbReference type="Proteomes" id="UP000707138"/>
    </source>
</evidence>
<dbReference type="CDD" id="cd01189">
    <property type="entry name" value="INT_ICEBs1_C_like"/>
    <property type="match status" value="1"/>
</dbReference>
<dbReference type="InterPro" id="IPR002104">
    <property type="entry name" value="Integrase_catalytic"/>
</dbReference>
<keyword evidence="1" id="KW-0229">DNA integration</keyword>
<keyword evidence="2 4" id="KW-0238">DNA-binding</keyword>
<dbReference type="PANTHER" id="PTHR30349">
    <property type="entry name" value="PHAGE INTEGRASE-RELATED"/>
    <property type="match status" value="1"/>
</dbReference>
<organism evidence="7 8">
    <name type="scientific">Veillonella magna</name>
    <dbReference type="NCBI Taxonomy" id="464322"/>
    <lineage>
        <taxon>Bacteria</taxon>
        <taxon>Bacillati</taxon>
        <taxon>Bacillota</taxon>
        <taxon>Negativicutes</taxon>
        <taxon>Veillonellales</taxon>
        <taxon>Veillonellaceae</taxon>
        <taxon>Veillonella</taxon>
    </lineage>
</organism>